<dbReference type="PANTHER" id="PTHR21262:SF31">
    <property type="entry name" value="GTP PYROPHOSPHOKINASE"/>
    <property type="match status" value="1"/>
</dbReference>
<dbReference type="SMART" id="SM00954">
    <property type="entry name" value="RelA_SpoT"/>
    <property type="match status" value="1"/>
</dbReference>
<dbReference type="SMART" id="SM00471">
    <property type="entry name" value="HDc"/>
    <property type="match status" value="1"/>
</dbReference>
<proteinExistence type="predicted"/>
<feature type="domain" description="HD/PDEase" evidence="1">
    <location>
        <begin position="97"/>
        <end position="212"/>
    </location>
</feature>
<comment type="caution">
    <text evidence="3">The sequence shown here is derived from an EMBL/GenBank/DDBJ whole genome shotgun (WGS) entry which is preliminary data.</text>
</comment>
<dbReference type="SUPFAM" id="SSF81271">
    <property type="entry name" value="TGS-like"/>
    <property type="match status" value="1"/>
</dbReference>
<dbReference type="InterPro" id="IPR007685">
    <property type="entry name" value="RelA_SpoT"/>
</dbReference>
<dbReference type="EMBL" id="MEUJ01000002">
    <property type="protein sequence ID" value="OGC40938.1"/>
    <property type="molecule type" value="Genomic_DNA"/>
</dbReference>
<sequence>MGSSAALVRAKDWNLWARRHNANLASAGKVLPGLSSTQNPFICLEGSSGTISPFVLIPGVDRFRYLKYLSGISADADTLNAFGFAWQGHLGVLRADQKTPYIDHPFGVLRIITEEWMLFDPAVLRVALLHDVEEDVKIGSDTMEQCFGKEVAFLVDGVTEFGKEPGFSGMKPSNLKKWGKISRLGFKDIRVILIKFADRLHNMRTLSNVSPRKQRPKAEETLWYYRPLADALGVWKLKREFEDLSFQYCNPSIYSQIRDKRDQLAQISEVKLKREVVQRLREALSSCGEEVDVAYEQRGLLELVERLKIRREKSVGVDNMNMDFYLETYVAEDIEKLKPEDIWRVNVICKKSTDSCYSLLGRVHKVFSPVPQTFVDHIAVPCPNGHTFLHTYVNASLGKILIHIQDEEMMRRKNLGIIVDARDNPTGWYREHGRFLGGILGTLLEDPGISDSEAYGVVGRYAASIECVPYDYDLVPEERKKKYQLPFGSTILDFAAAVHPQIMLRAARAEIDGVSVPLNHRIHHGDKVRIITDQAVRPPLEWFQYLNTPKARKALSAEFKSRDNREIIAAAMAALNEESRKFYITARELVDTILFTMWVRRRGKDVDLMAVLTQIGTGDLAAKTVVEGMIYLFRDLYQKERRDLDRVNEKLSPDRRKTLYDTYDIAIYLNKDRRGILEKLTHDFRAMGFNIAGNFTVDLDDGRKAVIFKINVIKKGLITGALTEIQQLQIRGIAAEVGSDIKVLTTTQKEALLSVEQRLSESLK</sequence>
<feature type="domain" description="RelA/SpoT" evidence="2">
    <location>
        <begin position="310"/>
        <end position="427"/>
    </location>
</feature>
<evidence type="ECO:0000313" key="3">
    <source>
        <dbReference type="EMBL" id="OGC40938.1"/>
    </source>
</evidence>
<evidence type="ECO:0000259" key="1">
    <source>
        <dbReference type="SMART" id="SM00471"/>
    </source>
</evidence>
<dbReference type="InterPro" id="IPR004095">
    <property type="entry name" value="TGS"/>
</dbReference>
<evidence type="ECO:0000313" key="4">
    <source>
        <dbReference type="Proteomes" id="UP000179242"/>
    </source>
</evidence>
<dbReference type="GO" id="GO:0015969">
    <property type="term" value="P:guanosine tetraphosphate metabolic process"/>
    <property type="evidence" value="ECO:0007669"/>
    <property type="project" value="InterPro"/>
</dbReference>
<dbReference type="Gene3D" id="1.10.3210.10">
    <property type="entry name" value="Hypothetical protein af1432"/>
    <property type="match status" value="1"/>
</dbReference>
<name>A0A1F4U7K7_UNCSA</name>
<organism evidence="3 4">
    <name type="scientific">candidate division WOR-1 bacterium RIFOXYC2_FULL_46_14</name>
    <dbReference type="NCBI Taxonomy" id="1802587"/>
    <lineage>
        <taxon>Bacteria</taxon>
        <taxon>Bacillati</taxon>
        <taxon>Saganbacteria</taxon>
    </lineage>
</organism>
<accession>A0A1F4U7K7</accession>
<gene>
    <name evidence="3" type="ORF">A2438_01450</name>
</gene>
<dbReference type="Pfam" id="PF02824">
    <property type="entry name" value="TGS"/>
    <property type="match status" value="1"/>
</dbReference>
<dbReference type="InterPro" id="IPR043519">
    <property type="entry name" value="NT_sf"/>
</dbReference>
<dbReference type="Gene3D" id="3.30.460.10">
    <property type="entry name" value="Beta Polymerase, domain 2"/>
    <property type="match status" value="1"/>
</dbReference>
<dbReference type="Pfam" id="PF04607">
    <property type="entry name" value="RelA_SpoT"/>
    <property type="match status" value="1"/>
</dbReference>
<dbReference type="InterPro" id="IPR012676">
    <property type="entry name" value="TGS-like"/>
</dbReference>
<dbReference type="Pfam" id="PF13328">
    <property type="entry name" value="HD_4"/>
    <property type="match status" value="1"/>
</dbReference>
<dbReference type="Gene3D" id="3.10.20.30">
    <property type="match status" value="1"/>
</dbReference>
<dbReference type="PANTHER" id="PTHR21262">
    <property type="entry name" value="GUANOSINE-3',5'-BIS DIPHOSPHATE 3'-PYROPHOSPHOHYDROLASE"/>
    <property type="match status" value="1"/>
</dbReference>
<reference evidence="3 4" key="1">
    <citation type="journal article" date="2016" name="Nat. Commun.">
        <title>Thousands of microbial genomes shed light on interconnected biogeochemical processes in an aquifer system.</title>
        <authorList>
            <person name="Anantharaman K."/>
            <person name="Brown C.T."/>
            <person name="Hug L.A."/>
            <person name="Sharon I."/>
            <person name="Castelle C.J."/>
            <person name="Probst A.J."/>
            <person name="Thomas B.C."/>
            <person name="Singh A."/>
            <person name="Wilkins M.J."/>
            <person name="Karaoz U."/>
            <person name="Brodie E.L."/>
            <person name="Williams K.H."/>
            <person name="Hubbard S.S."/>
            <person name="Banfield J.F."/>
        </authorList>
    </citation>
    <scope>NUCLEOTIDE SEQUENCE [LARGE SCALE GENOMIC DNA]</scope>
</reference>
<dbReference type="InterPro" id="IPR012675">
    <property type="entry name" value="Beta-grasp_dom_sf"/>
</dbReference>
<dbReference type="Proteomes" id="UP000179242">
    <property type="component" value="Unassembled WGS sequence"/>
</dbReference>
<protein>
    <recommendedName>
        <fullName evidence="5">TGS domain-containing protein</fullName>
    </recommendedName>
</protein>
<dbReference type="SUPFAM" id="SSF81301">
    <property type="entry name" value="Nucleotidyltransferase"/>
    <property type="match status" value="1"/>
</dbReference>
<dbReference type="AlphaFoldDB" id="A0A1F4U7K7"/>
<evidence type="ECO:0000259" key="2">
    <source>
        <dbReference type="SMART" id="SM00954"/>
    </source>
</evidence>
<dbReference type="InterPro" id="IPR003607">
    <property type="entry name" value="HD/PDEase_dom"/>
</dbReference>
<evidence type="ECO:0008006" key="5">
    <source>
        <dbReference type="Google" id="ProtNLM"/>
    </source>
</evidence>
<dbReference type="GO" id="GO:0005886">
    <property type="term" value="C:plasma membrane"/>
    <property type="evidence" value="ECO:0007669"/>
    <property type="project" value="TreeGrafter"/>
</dbReference>
<dbReference type="SUPFAM" id="SSF109604">
    <property type="entry name" value="HD-domain/PDEase-like"/>
    <property type="match status" value="1"/>
</dbReference>